<dbReference type="InterPro" id="IPR019606">
    <property type="entry name" value="GerMN"/>
</dbReference>
<feature type="domain" description="GerMN" evidence="2">
    <location>
        <begin position="207"/>
        <end position="294"/>
    </location>
</feature>
<gene>
    <name evidence="3" type="ORF">JOM49_000210</name>
</gene>
<accession>A0ABS4PH05</accession>
<dbReference type="EMBL" id="JAGGMS010000001">
    <property type="protein sequence ID" value="MBP2178684.1"/>
    <property type="molecule type" value="Genomic_DNA"/>
</dbReference>
<dbReference type="InterPro" id="IPR059026">
    <property type="entry name" value="LpqB_N"/>
</dbReference>
<dbReference type="InterPro" id="IPR018910">
    <property type="entry name" value="LpqB_C"/>
</dbReference>
<dbReference type="Pfam" id="PF25976">
    <property type="entry name" value="LpqB_N"/>
    <property type="match status" value="1"/>
</dbReference>
<evidence type="ECO:0000313" key="4">
    <source>
        <dbReference type="Proteomes" id="UP000741013"/>
    </source>
</evidence>
<organism evidence="3 4">
    <name type="scientific">Amycolatopsis magusensis</name>
    <dbReference type="NCBI Taxonomy" id="882444"/>
    <lineage>
        <taxon>Bacteria</taxon>
        <taxon>Bacillati</taxon>
        <taxon>Actinomycetota</taxon>
        <taxon>Actinomycetes</taxon>
        <taxon>Pseudonocardiales</taxon>
        <taxon>Pseudonocardiaceae</taxon>
        <taxon>Amycolatopsis</taxon>
    </lineage>
</organism>
<reference evidence="3 4" key="1">
    <citation type="submission" date="2021-03" db="EMBL/GenBank/DDBJ databases">
        <title>Sequencing the genomes of 1000 actinobacteria strains.</title>
        <authorList>
            <person name="Klenk H.-P."/>
        </authorList>
    </citation>
    <scope>NUCLEOTIDE SEQUENCE [LARGE SCALE GENOMIC DNA]</scope>
    <source>
        <strain evidence="3 4">DSM 45510</strain>
    </source>
</reference>
<evidence type="ECO:0000259" key="2">
    <source>
        <dbReference type="SMART" id="SM00909"/>
    </source>
</evidence>
<name>A0ABS4PH05_9PSEU</name>
<dbReference type="SMART" id="SM00909">
    <property type="entry name" value="Germane"/>
    <property type="match status" value="1"/>
</dbReference>
<evidence type="ECO:0000313" key="3">
    <source>
        <dbReference type="EMBL" id="MBP2178684.1"/>
    </source>
</evidence>
<dbReference type="InterPro" id="IPR011044">
    <property type="entry name" value="Quino_amine_DH_bsu"/>
</dbReference>
<feature type="chain" id="PRO_5047368794" description="GerMN domain-containing protein" evidence="1">
    <location>
        <begin position="25"/>
        <end position="581"/>
    </location>
</feature>
<feature type="signal peptide" evidence="1">
    <location>
        <begin position="1"/>
        <end position="24"/>
    </location>
</feature>
<dbReference type="PROSITE" id="PS51257">
    <property type="entry name" value="PROKAR_LIPOPROTEIN"/>
    <property type="match status" value="1"/>
</dbReference>
<dbReference type="Proteomes" id="UP000741013">
    <property type="component" value="Unassembled WGS sequence"/>
</dbReference>
<protein>
    <recommendedName>
        <fullName evidence="2">GerMN domain-containing protein</fullName>
    </recommendedName>
</protein>
<keyword evidence="4" id="KW-1185">Reference proteome</keyword>
<dbReference type="Pfam" id="PF10646">
    <property type="entry name" value="Germane"/>
    <property type="match status" value="1"/>
</dbReference>
<proteinExistence type="predicted"/>
<sequence>MRKRLRAAGALLTCLLLLVVSGCATVPEESQARVISSGGMATPAPPIPEPDKDLDALGVVREFVSASAQPSNDHNRARLFLDPPSRSTWRPDRGLTVMEEKFDTVYSPSQPEDPNRRVVLLRGTNVGKLGPDSAFIPLRDSFERPVQLARQPDGQWRIVSPANDIVITEPDFTRNYFRVPVYFFATDRNSLVPDLRYVVQKPQSGLPGRVIDLLLAGPSDFLDGAVNNPLGQASIDQNVSNAADGAVVVPLTGVSEQSEELKRLIVAQVVLSLQSVTSSRIRLLSDGAPLVPGREEWRASDLPSYETSSSPSSDLPGLMISGGRVRSLNDGAPVPGPAGSRAYDVVTAAQSVDGKQLAVIERQDGRLWLRVGEFGSELARTELNGDRLSRPTWRPALTGTGEGGELWTVVDGSQVVRVLRTAQGTWASQVVNADSVRSVGPDISAIRLSRDGTRAAMVVTGRLVVVSVVRTADSVSLRSPRVLQETRLSDVTDVDWANQDSLVAITGSTALPVVRVPVDGLRLDQFNLSNLTPPLHAITAAPSRPVVVADREGLWTASEVGEVWTPHDHSLPLDTIPFYPG</sequence>
<comment type="caution">
    <text evidence="3">The sequence shown here is derived from an EMBL/GenBank/DDBJ whole genome shotgun (WGS) entry which is preliminary data.</text>
</comment>
<evidence type="ECO:0000256" key="1">
    <source>
        <dbReference type="SAM" id="SignalP"/>
    </source>
</evidence>
<dbReference type="SUPFAM" id="SSF50969">
    <property type="entry name" value="YVTN repeat-like/Quinoprotein amine dehydrogenase"/>
    <property type="match status" value="1"/>
</dbReference>
<keyword evidence="1" id="KW-0732">Signal</keyword>
<dbReference type="Pfam" id="PF10647">
    <property type="entry name" value="Gmad1"/>
    <property type="match status" value="1"/>
</dbReference>
<dbReference type="RefSeq" id="WP_209662314.1">
    <property type="nucleotide sequence ID" value="NZ_JAGGMS010000001.1"/>
</dbReference>